<dbReference type="Proteomes" id="UP001430919">
    <property type="component" value="Unassembled WGS sequence"/>
</dbReference>
<sequence>MNNNLTTVLNEAGWHKNRTIKAQIENTILYKIFPKKVQDFLCEFGNLIIHAEDKLETINTDTSYLNDTKLYNYYINSYQLDKKIDLTKNNDLEYYYSTLIGFQLYPIADLIEQSIVLMDENGNFYVIDSIPQLIWISDETFDALAKITFGIRDIAIFNEHNLEWMAPIGKELNHALPINPILKKNPW</sequence>
<protein>
    <submittedName>
        <fullName evidence="1">SUKH-3 domain-containing protein</fullName>
    </submittedName>
</protein>
<name>A0ABS8N0V7_9FLAO</name>
<proteinExistence type="predicted"/>
<gene>
    <name evidence="1" type="ORF">LNQ49_20485</name>
</gene>
<accession>A0ABS8N0V7</accession>
<comment type="caution">
    <text evidence="1">The sequence shown here is derived from an EMBL/GenBank/DDBJ whole genome shotgun (WGS) entry which is preliminary data.</text>
</comment>
<organism evidence="1 2">
    <name type="scientific">Flavobacterium pisciphilum</name>
    <dbReference type="NCBI Taxonomy" id="2893755"/>
    <lineage>
        <taxon>Bacteria</taxon>
        <taxon>Pseudomonadati</taxon>
        <taxon>Bacteroidota</taxon>
        <taxon>Flavobacteriia</taxon>
        <taxon>Flavobacteriales</taxon>
        <taxon>Flavobacteriaceae</taxon>
        <taxon>Flavobacterium</taxon>
    </lineage>
</organism>
<dbReference type="EMBL" id="JAJJMO010000001">
    <property type="protein sequence ID" value="MCC9073967.1"/>
    <property type="molecule type" value="Genomic_DNA"/>
</dbReference>
<reference evidence="1" key="1">
    <citation type="submission" date="2021-11" db="EMBL/GenBank/DDBJ databases">
        <title>Description of novel Flavobacterium species.</title>
        <authorList>
            <person name="Saticioglu I.B."/>
            <person name="Ay H."/>
            <person name="Altun S."/>
            <person name="Duman M."/>
        </authorList>
    </citation>
    <scope>NUCLEOTIDE SEQUENCE</scope>
    <source>
        <strain evidence="1">F-65</strain>
    </source>
</reference>
<evidence type="ECO:0000313" key="2">
    <source>
        <dbReference type="Proteomes" id="UP001430919"/>
    </source>
</evidence>
<dbReference type="RefSeq" id="WP_229990871.1">
    <property type="nucleotide sequence ID" value="NZ_JAJJMO010000001.1"/>
</dbReference>
<dbReference type="InterPro" id="IPR025850">
    <property type="entry name" value="SUKH-3"/>
</dbReference>
<evidence type="ECO:0000313" key="1">
    <source>
        <dbReference type="EMBL" id="MCC9073967.1"/>
    </source>
</evidence>
<keyword evidence="2" id="KW-1185">Reference proteome</keyword>
<dbReference type="Pfam" id="PF14433">
    <property type="entry name" value="SUKH-3"/>
    <property type="match status" value="1"/>
</dbReference>